<organism evidence="1 2">
    <name type="scientific">Trinickia soli</name>
    <dbReference type="NCBI Taxonomy" id="380675"/>
    <lineage>
        <taxon>Bacteria</taxon>
        <taxon>Pseudomonadati</taxon>
        <taxon>Pseudomonadota</taxon>
        <taxon>Betaproteobacteria</taxon>
        <taxon>Burkholderiales</taxon>
        <taxon>Burkholderiaceae</taxon>
        <taxon>Trinickia</taxon>
    </lineage>
</organism>
<dbReference type="Pfam" id="PF07275">
    <property type="entry name" value="ArdA"/>
    <property type="match status" value="1"/>
</dbReference>
<dbReference type="Gene3D" id="1.10.10.1190">
    <property type="entry name" value="Antirestriction protein ArdA, domain 3"/>
    <property type="match status" value="1"/>
</dbReference>
<name>A0A2N7VPX7_9BURK</name>
<protein>
    <recommendedName>
        <fullName evidence="3">Antirestriction protein ArdA</fullName>
    </recommendedName>
</protein>
<accession>A0A2N7VPX7</accession>
<reference evidence="1 2" key="1">
    <citation type="submission" date="2018-01" db="EMBL/GenBank/DDBJ databases">
        <title>Whole genome analyses suggest that Burkholderia sensu lato contains two further novel genera in the rhizoxinica-symbiotica group Mycetohabitans gen. nov., and Trinickia gen. nov.: implications for the evolution of diazotrophy and nodulation in the Burkholderiaceae.</title>
        <authorList>
            <person name="Estrada-de los Santos P."/>
            <person name="Palmer M."/>
            <person name="Chavez-Ramirez B."/>
            <person name="Beukes C."/>
            <person name="Steenkamp E.T."/>
            <person name="Hirsch A.M."/>
            <person name="Manyaka P."/>
            <person name="Maluk M."/>
            <person name="Lafos M."/>
            <person name="Crook M."/>
            <person name="Gross E."/>
            <person name="Simon M.F."/>
            <person name="Bueno dos Reis Junior F."/>
            <person name="Poole P.S."/>
            <person name="Venter S.N."/>
            <person name="James E.K."/>
        </authorList>
    </citation>
    <scope>NUCLEOTIDE SEQUENCE [LARGE SCALE GENOMIC DNA]</scope>
    <source>
        <strain evidence="1 2">GP25-8</strain>
    </source>
</reference>
<evidence type="ECO:0008006" key="3">
    <source>
        <dbReference type="Google" id="ProtNLM"/>
    </source>
</evidence>
<keyword evidence="2" id="KW-1185">Reference proteome</keyword>
<dbReference type="Proteomes" id="UP000235347">
    <property type="component" value="Unassembled WGS sequence"/>
</dbReference>
<dbReference type="InterPro" id="IPR041893">
    <property type="entry name" value="ArdA_dom3"/>
</dbReference>
<evidence type="ECO:0000313" key="1">
    <source>
        <dbReference type="EMBL" id="PMS19221.1"/>
    </source>
</evidence>
<dbReference type="InterPro" id="IPR009899">
    <property type="entry name" value="ArdA"/>
</dbReference>
<proteinExistence type="predicted"/>
<evidence type="ECO:0000313" key="2">
    <source>
        <dbReference type="Proteomes" id="UP000235347"/>
    </source>
</evidence>
<sequence>MNTYCACPYNLDAVGFCFGTFDEYLQRAAACADSFGNVVEEFEIQFIDGDAADAQLFAAFGVDQAGLSAWFDRVEDLRSEVKAAAFYLASRCGQTVGDAIDNAEDVIIRKGELADAAAEQFDDFYSDLPRGVRMYVDIEAYARDCRLSGDLDEFEFAGQAYTVLNANEC</sequence>
<dbReference type="AlphaFoldDB" id="A0A2N7VPX7"/>
<dbReference type="EMBL" id="PNYB01000022">
    <property type="protein sequence ID" value="PMS19221.1"/>
    <property type="molecule type" value="Genomic_DNA"/>
</dbReference>
<gene>
    <name evidence="1" type="ORF">C0Z19_21540</name>
</gene>
<comment type="caution">
    <text evidence="1">The sequence shown here is derived from an EMBL/GenBank/DDBJ whole genome shotgun (WGS) entry which is preliminary data.</text>
</comment>